<accession>A0AAV4QN10</accession>
<proteinExistence type="predicted"/>
<sequence length="117" mass="13778">MSLLVQYIPTPKQVITVNPQKIYFVCHVWRRTTKPEQSLVITPKKIFHLYTMYQKFLQIQYTPNPGICDRRQIYPRRLPISPEEIRNNPSPTSITIHPNVPFIFRLVCEFASTKSCS</sequence>
<keyword evidence="2" id="KW-1185">Reference proteome</keyword>
<dbReference type="AlphaFoldDB" id="A0AAV4QN10"/>
<organism evidence="1 2">
    <name type="scientific">Caerostris darwini</name>
    <dbReference type="NCBI Taxonomy" id="1538125"/>
    <lineage>
        <taxon>Eukaryota</taxon>
        <taxon>Metazoa</taxon>
        <taxon>Ecdysozoa</taxon>
        <taxon>Arthropoda</taxon>
        <taxon>Chelicerata</taxon>
        <taxon>Arachnida</taxon>
        <taxon>Araneae</taxon>
        <taxon>Araneomorphae</taxon>
        <taxon>Entelegynae</taxon>
        <taxon>Araneoidea</taxon>
        <taxon>Araneidae</taxon>
        <taxon>Caerostris</taxon>
    </lineage>
</organism>
<gene>
    <name evidence="1" type="ORF">CDAR_471181</name>
</gene>
<name>A0AAV4QN10_9ARAC</name>
<evidence type="ECO:0000313" key="1">
    <source>
        <dbReference type="EMBL" id="GIY10229.1"/>
    </source>
</evidence>
<dbReference type="Proteomes" id="UP001054837">
    <property type="component" value="Unassembled WGS sequence"/>
</dbReference>
<dbReference type="EMBL" id="BPLQ01004730">
    <property type="protein sequence ID" value="GIY10229.1"/>
    <property type="molecule type" value="Genomic_DNA"/>
</dbReference>
<reference evidence="1 2" key="1">
    <citation type="submission" date="2021-06" db="EMBL/GenBank/DDBJ databases">
        <title>Caerostris darwini draft genome.</title>
        <authorList>
            <person name="Kono N."/>
            <person name="Arakawa K."/>
        </authorList>
    </citation>
    <scope>NUCLEOTIDE SEQUENCE [LARGE SCALE GENOMIC DNA]</scope>
</reference>
<comment type="caution">
    <text evidence="1">The sequence shown here is derived from an EMBL/GenBank/DDBJ whole genome shotgun (WGS) entry which is preliminary data.</text>
</comment>
<protein>
    <submittedName>
        <fullName evidence="1">Uncharacterized protein</fullName>
    </submittedName>
</protein>
<evidence type="ECO:0000313" key="2">
    <source>
        <dbReference type="Proteomes" id="UP001054837"/>
    </source>
</evidence>